<comment type="caution">
    <text evidence="1">The sequence shown here is derived from an EMBL/GenBank/DDBJ whole genome shotgun (WGS) entry which is preliminary data.</text>
</comment>
<proteinExistence type="predicted"/>
<protein>
    <submittedName>
        <fullName evidence="1">Uncharacterized protein</fullName>
    </submittedName>
</protein>
<accession>A0A3L8PM39</accession>
<evidence type="ECO:0000313" key="1">
    <source>
        <dbReference type="EMBL" id="RLV55869.1"/>
    </source>
</evidence>
<gene>
    <name evidence="1" type="ORF">D9V41_08140</name>
</gene>
<reference evidence="1 2" key="1">
    <citation type="submission" date="2018-10" db="EMBL/GenBank/DDBJ databases">
        <title>Aeromicrobium sp. 9W16Y-2 whole genome shotgun sequence.</title>
        <authorList>
            <person name="Li F."/>
        </authorList>
    </citation>
    <scope>NUCLEOTIDE SEQUENCE [LARGE SCALE GENOMIC DNA]</scope>
    <source>
        <strain evidence="1 2">9W16Y-2</strain>
    </source>
</reference>
<keyword evidence="2" id="KW-1185">Reference proteome</keyword>
<evidence type="ECO:0000313" key="2">
    <source>
        <dbReference type="Proteomes" id="UP000282515"/>
    </source>
</evidence>
<organism evidence="1 2">
    <name type="scientific">Aeromicrobium phragmitis</name>
    <dbReference type="NCBI Taxonomy" id="2478914"/>
    <lineage>
        <taxon>Bacteria</taxon>
        <taxon>Bacillati</taxon>
        <taxon>Actinomycetota</taxon>
        <taxon>Actinomycetes</taxon>
        <taxon>Propionibacteriales</taxon>
        <taxon>Nocardioidaceae</taxon>
        <taxon>Aeromicrobium</taxon>
    </lineage>
</organism>
<dbReference type="AlphaFoldDB" id="A0A3L8PM39"/>
<name>A0A3L8PM39_9ACTN</name>
<dbReference type="EMBL" id="RDBF01000005">
    <property type="protein sequence ID" value="RLV55869.1"/>
    <property type="molecule type" value="Genomic_DNA"/>
</dbReference>
<sequence>MNEIARPQTDFGTAELYVPEGMFDLLAPDSDAEARSSFVDVFAQMLPRATAADLETLTDGLMTWRRRLLNDGMLMHAVVAVPAGHLAETPVHWHILVGPVRVPEAGELNAGEVVARYLGQSFDPASTYTESFATRLGWGAGLITRTPFPFQVEGPSAAQLPPVVGLSAAVTAPQHGTQGLLVVGVAFDVERTEDMARLVAVIAGQSVVHPPSDDEI</sequence>
<dbReference type="OrthoDB" id="4163150at2"/>
<dbReference type="Proteomes" id="UP000282515">
    <property type="component" value="Unassembled WGS sequence"/>
</dbReference>
<dbReference type="RefSeq" id="WP_121794065.1">
    <property type="nucleotide sequence ID" value="NZ_RDBF01000005.1"/>
</dbReference>